<dbReference type="AlphaFoldDB" id="A0A7D9M374"/>
<dbReference type="EMBL" id="CACRXK020030591">
    <property type="protein sequence ID" value="CAB4042673.1"/>
    <property type="molecule type" value="Genomic_DNA"/>
</dbReference>
<dbReference type="InterPro" id="IPR000569">
    <property type="entry name" value="HECT_dom"/>
</dbReference>
<keyword evidence="3" id="KW-0436">Ligase</keyword>
<keyword evidence="4" id="KW-1185">Reference proteome</keyword>
<name>A0A7D9M374_PARCT</name>
<keyword evidence="1 2" id="KW-0833">Ubl conjugation pathway</keyword>
<gene>
    <name evidence="3" type="ORF">PACLA_8A051234</name>
</gene>
<dbReference type="GO" id="GO:0016874">
    <property type="term" value="F:ligase activity"/>
    <property type="evidence" value="ECO:0007669"/>
    <property type="project" value="UniProtKB-KW"/>
</dbReference>
<organism evidence="3 4">
    <name type="scientific">Paramuricea clavata</name>
    <name type="common">Red gorgonian</name>
    <name type="synonym">Violescent sea-whip</name>
    <dbReference type="NCBI Taxonomy" id="317549"/>
    <lineage>
        <taxon>Eukaryota</taxon>
        <taxon>Metazoa</taxon>
        <taxon>Cnidaria</taxon>
        <taxon>Anthozoa</taxon>
        <taxon>Octocorallia</taxon>
        <taxon>Malacalcyonacea</taxon>
        <taxon>Plexauridae</taxon>
        <taxon>Paramuricea</taxon>
    </lineage>
</organism>
<comment type="caution">
    <text evidence="2">Lacks conserved residue(s) required for the propagation of feature annotation.</text>
</comment>
<protein>
    <submittedName>
        <fullName evidence="3">G2 M phase-specific E3 ubiquitin- ligase-like</fullName>
    </submittedName>
</protein>
<dbReference type="PROSITE" id="PS50237">
    <property type="entry name" value="HECT"/>
    <property type="match status" value="1"/>
</dbReference>
<dbReference type="GO" id="GO:0004842">
    <property type="term" value="F:ubiquitin-protein transferase activity"/>
    <property type="evidence" value="ECO:0007669"/>
    <property type="project" value="InterPro"/>
</dbReference>
<evidence type="ECO:0000313" key="4">
    <source>
        <dbReference type="Proteomes" id="UP001152795"/>
    </source>
</evidence>
<proteinExistence type="predicted"/>
<accession>A0A7D9M374</accession>
<dbReference type="Gene3D" id="3.90.1750.10">
    <property type="entry name" value="Hect, E3 ligase catalytic domains"/>
    <property type="match status" value="1"/>
</dbReference>
<sequence length="147" mass="16729">MIDPEDLLSDALQVYKHPNFDPAHPLIVKYKQQPVVDTGGVLREFYSDVFKEFINNPSVRIFEGPSDKLQFYYNHTALTCGMPKMLGTMIAHSLCQNGPGFPYFAPSQYYYIATGDINQAIAYASIHDVHDYEIKTYIDQVNVTRLA</sequence>
<comment type="caution">
    <text evidence="3">The sequence shown here is derived from an EMBL/GenBank/DDBJ whole genome shotgun (WGS) entry which is preliminary data.</text>
</comment>
<dbReference type="InterPro" id="IPR035983">
    <property type="entry name" value="Hect_E3_ubiquitin_ligase"/>
</dbReference>
<dbReference type="OrthoDB" id="5985187at2759"/>
<dbReference type="SUPFAM" id="SSF56204">
    <property type="entry name" value="Hect, E3 ligase catalytic domain"/>
    <property type="match status" value="1"/>
</dbReference>
<evidence type="ECO:0000313" key="3">
    <source>
        <dbReference type="EMBL" id="CAB4042673.1"/>
    </source>
</evidence>
<evidence type="ECO:0000256" key="2">
    <source>
        <dbReference type="PROSITE-ProRule" id="PRU00104"/>
    </source>
</evidence>
<reference evidence="3" key="1">
    <citation type="submission" date="2020-04" db="EMBL/GenBank/DDBJ databases">
        <authorList>
            <person name="Alioto T."/>
            <person name="Alioto T."/>
            <person name="Gomez Garrido J."/>
        </authorList>
    </citation>
    <scope>NUCLEOTIDE SEQUENCE</scope>
    <source>
        <strain evidence="3">A484AB</strain>
    </source>
</reference>
<evidence type="ECO:0000256" key="1">
    <source>
        <dbReference type="ARBA" id="ARBA00022786"/>
    </source>
</evidence>
<dbReference type="Proteomes" id="UP001152795">
    <property type="component" value="Unassembled WGS sequence"/>
</dbReference>